<dbReference type="Gene3D" id="3.20.20.300">
    <property type="entry name" value="Glycoside hydrolase, family 3, N-terminal domain"/>
    <property type="match status" value="1"/>
</dbReference>
<proteinExistence type="inferred from homology"/>
<keyword evidence="4" id="KW-0732">Signal</keyword>
<dbReference type="Gene3D" id="2.60.40.10">
    <property type="entry name" value="Immunoglobulins"/>
    <property type="match status" value="1"/>
</dbReference>
<dbReference type="InterPro" id="IPR013783">
    <property type="entry name" value="Ig-like_fold"/>
</dbReference>
<dbReference type="InterPro" id="IPR001764">
    <property type="entry name" value="Glyco_hydro_3_N"/>
</dbReference>
<dbReference type="FunFam" id="2.60.40.10:FF:000495">
    <property type="entry name" value="Periplasmic beta-glucosidase"/>
    <property type="match status" value="1"/>
</dbReference>
<keyword evidence="5 7" id="KW-0378">Hydrolase</keyword>
<evidence type="ECO:0000256" key="1">
    <source>
        <dbReference type="ARBA" id="ARBA00000448"/>
    </source>
</evidence>
<evidence type="ECO:0000256" key="3">
    <source>
        <dbReference type="ARBA" id="ARBA00012744"/>
    </source>
</evidence>
<dbReference type="InterPro" id="IPR002772">
    <property type="entry name" value="Glyco_hydro_3_C"/>
</dbReference>
<keyword evidence="6 7" id="KW-0326">Glycosidase</keyword>
<evidence type="ECO:0000256" key="4">
    <source>
        <dbReference type="ARBA" id="ARBA00022729"/>
    </source>
</evidence>
<dbReference type="PRINTS" id="PR00133">
    <property type="entry name" value="GLHYDRLASE3"/>
</dbReference>
<sequence>MIKNKKGIIGLFSLLIVCSMEAQKKAHLDKSKPINERVELLLKEMTLEEKVGQMNQYNGFWDVTGPAPKGGSAELKYEHLRKGWVGSMLTVRGVKEVRAVQKIAVEETRLGIPLIIGFDVIHGYKTLSPIPLAEAASWDLEAIQKSAAIAADEASASGINWTFGPNMDISQDARWGRVMEGAGEDPYLGSKVAVARVKGFQGKDLAATNTIAACAKHFAAYGFAESGRDYNTVDMSNSKLFNSVLPPFHAAVDAGVRTLMNSFNILNGVPATGNVFLQRDILKGKWGFDGFVVSDWASIREMIPHGFAKDGNEAALKAVVAGSDMDMESHLYIKELVKLVESGKVKESLVDDAVRRILKVKFELGLFDDPYKYCDEKREKNVIGNKANHEGVLDMAKKSIVLLKNDKNLLPLKKSGQKIALIGALANDKNSPLGSWRIAAEDNTAVSVLEGMQQYKDNQLTFEKGAELVISKQAFKDELVFNTTDKSGFEAAKKVAKNADVVVMVLGEIGFQSGEGRSRTNLDLPGLQQELLEGIYKVNPNVVLVLNNGRPLALPWAAEHIPAIVEAWHLGTQAGNAVAQVLYGDYNPSGKLPMSFPRNVGQVPIYYNNYNTGRPNNSDTNVFWSHYMDSEKTPLYPFGFGLSYTTFDYKNLKINKAAFAKGDPVVVSVDITNSGNYDGKEVAQLYIQDVAASLARPVKELKGFELVSLKKGETKTVQFALTEKELGFYDNDGNYLVEPGTFKVMVGGSSDKSLESSFELK</sequence>
<reference evidence="9" key="1">
    <citation type="submission" date="2020-12" db="EMBL/GenBank/DDBJ databases">
        <title>Bacterial novel species Flavobacterium sp. SE-1-e isolated from soil.</title>
        <authorList>
            <person name="Jung H.-Y."/>
        </authorList>
    </citation>
    <scope>NUCLEOTIDE SEQUENCE</scope>
    <source>
        <strain evidence="9">SE-1-e</strain>
    </source>
</reference>
<dbReference type="FunFam" id="3.20.20.300:FF:000005">
    <property type="entry name" value="Periplasmic beta-glucosidase"/>
    <property type="match status" value="1"/>
</dbReference>
<dbReference type="InterPro" id="IPR051915">
    <property type="entry name" value="Cellulose_Degrad_GH3"/>
</dbReference>
<dbReference type="SMART" id="SM01217">
    <property type="entry name" value="Fn3_like"/>
    <property type="match status" value="1"/>
</dbReference>
<dbReference type="Pfam" id="PF00933">
    <property type="entry name" value="Glyco_hydro_3"/>
    <property type="match status" value="1"/>
</dbReference>
<organism evidence="9 10">
    <name type="scientific">Flavobacterium agrisoli</name>
    <dbReference type="NCBI Taxonomy" id="2793066"/>
    <lineage>
        <taxon>Bacteria</taxon>
        <taxon>Pseudomonadati</taxon>
        <taxon>Bacteroidota</taxon>
        <taxon>Flavobacteriia</taxon>
        <taxon>Flavobacteriales</taxon>
        <taxon>Flavobacteriaceae</taxon>
        <taxon>Flavobacterium</taxon>
    </lineage>
</organism>
<gene>
    <name evidence="9" type="primary">bglX</name>
    <name evidence="9" type="ORF">I5M07_04595</name>
</gene>
<dbReference type="GO" id="GO:0009251">
    <property type="term" value="P:glucan catabolic process"/>
    <property type="evidence" value="ECO:0007669"/>
    <property type="project" value="TreeGrafter"/>
</dbReference>
<evidence type="ECO:0000313" key="10">
    <source>
        <dbReference type="Proteomes" id="UP000609172"/>
    </source>
</evidence>
<name>A0A934UJ51_9FLAO</name>
<dbReference type="PROSITE" id="PS00775">
    <property type="entry name" value="GLYCOSYL_HYDROL_F3"/>
    <property type="match status" value="1"/>
</dbReference>
<protein>
    <recommendedName>
        <fullName evidence="3">beta-glucosidase</fullName>
        <ecNumber evidence="3">3.2.1.21</ecNumber>
    </recommendedName>
</protein>
<dbReference type="EC" id="3.2.1.21" evidence="3"/>
<dbReference type="Pfam" id="PF14310">
    <property type="entry name" value="Fn3-like"/>
    <property type="match status" value="1"/>
</dbReference>
<evidence type="ECO:0000256" key="2">
    <source>
        <dbReference type="ARBA" id="ARBA00005336"/>
    </source>
</evidence>
<dbReference type="Gene3D" id="3.40.50.1700">
    <property type="entry name" value="Glycoside hydrolase family 3 C-terminal domain"/>
    <property type="match status" value="1"/>
</dbReference>
<dbReference type="Pfam" id="PF01915">
    <property type="entry name" value="Glyco_hydro_3_C"/>
    <property type="match status" value="1"/>
</dbReference>
<evidence type="ECO:0000256" key="7">
    <source>
        <dbReference type="RuleBase" id="RU361161"/>
    </source>
</evidence>
<keyword evidence="10" id="KW-1185">Reference proteome</keyword>
<comment type="catalytic activity">
    <reaction evidence="1">
        <text>Hydrolysis of terminal, non-reducing beta-D-glucosyl residues with release of beta-D-glucose.</text>
        <dbReference type="EC" id="3.2.1.21"/>
    </reaction>
</comment>
<dbReference type="PANTHER" id="PTHR30620">
    <property type="entry name" value="PERIPLASMIC BETA-GLUCOSIDASE-RELATED"/>
    <property type="match status" value="1"/>
</dbReference>
<dbReference type="AlphaFoldDB" id="A0A934UJ51"/>
<dbReference type="InterPro" id="IPR019800">
    <property type="entry name" value="Glyco_hydro_3_AS"/>
</dbReference>
<dbReference type="Proteomes" id="UP000609172">
    <property type="component" value="Unassembled WGS sequence"/>
</dbReference>
<evidence type="ECO:0000256" key="6">
    <source>
        <dbReference type="ARBA" id="ARBA00023295"/>
    </source>
</evidence>
<dbReference type="InterPro" id="IPR017853">
    <property type="entry name" value="GH"/>
</dbReference>
<accession>A0A934UJ51</accession>
<evidence type="ECO:0000256" key="5">
    <source>
        <dbReference type="ARBA" id="ARBA00022801"/>
    </source>
</evidence>
<dbReference type="NCBIfam" id="NF011678">
    <property type="entry name" value="PRK15098.1"/>
    <property type="match status" value="1"/>
</dbReference>
<dbReference type="PANTHER" id="PTHR30620:SF16">
    <property type="entry name" value="LYSOSOMAL BETA GLUCOSIDASE"/>
    <property type="match status" value="1"/>
</dbReference>
<feature type="domain" description="Fibronectin type III-like" evidence="8">
    <location>
        <begin position="681"/>
        <end position="750"/>
    </location>
</feature>
<dbReference type="SUPFAM" id="SSF51445">
    <property type="entry name" value="(Trans)glycosidases"/>
    <property type="match status" value="1"/>
</dbReference>
<comment type="caution">
    <text evidence="9">The sequence shown here is derived from an EMBL/GenBank/DDBJ whole genome shotgun (WGS) entry which is preliminary data.</text>
</comment>
<dbReference type="InterPro" id="IPR036962">
    <property type="entry name" value="Glyco_hydro_3_N_sf"/>
</dbReference>
<dbReference type="SUPFAM" id="SSF52279">
    <property type="entry name" value="Beta-D-glucan exohydrolase, C-terminal domain"/>
    <property type="match status" value="1"/>
</dbReference>
<evidence type="ECO:0000313" key="9">
    <source>
        <dbReference type="EMBL" id="MBK0369108.1"/>
    </source>
</evidence>
<comment type="similarity">
    <text evidence="2 7">Belongs to the glycosyl hydrolase 3 family.</text>
</comment>
<dbReference type="GO" id="GO:0008422">
    <property type="term" value="F:beta-glucosidase activity"/>
    <property type="evidence" value="ECO:0007669"/>
    <property type="project" value="UniProtKB-EC"/>
</dbReference>
<dbReference type="EMBL" id="JAEHFV010000001">
    <property type="protein sequence ID" value="MBK0369108.1"/>
    <property type="molecule type" value="Genomic_DNA"/>
</dbReference>
<dbReference type="InterPro" id="IPR026891">
    <property type="entry name" value="Fn3-like"/>
</dbReference>
<dbReference type="InterPro" id="IPR036881">
    <property type="entry name" value="Glyco_hydro_3_C_sf"/>
</dbReference>
<evidence type="ECO:0000259" key="8">
    <source>
        <dbReference type="SMART" id="SM01217"/>
    </source>
</evidence>